<dbReference type="GeneID" id="30012109"/>
<gene>
    <name evidence="2" type="ORF">AYL99_07941</name>
</gene>
<feature type="compositionally biased region" description="Basic and acidic residues" evidence="1">
    <location>
        <begin position="523"/>
        <end position="542"/>
    </location>
</feature>
<accession>A0A178ZDF5</accession>
<dbReference type="InterPro" id="IPR036188">
    <property type="entry name" value="FAD/NAD-bd_sf"/>
</dbReference>
<dbReference type="Proteomes" id="UP000078343">
    <property type="component" value="Unassembled WGS sequence"/>
</dbReference>
<evidence type="ECO:0000313" key="3">
    <source>
        <dbReference type="Proteomes" id="UP000078343"/>
    </source>
</evidence>
<dbReference type="RefSeq" id="XP_018690570.1">
    <property type="nucleotide sequence ID" value="XM_018839449.1"/>
</dbReference>
<evidence type="ECO:0000313" key="2">
    <source>
        <dbReference type="EMBL" id="OAP57203.1"/>
    </source>
</evidence>
<evidence type="ECO:0000256" key="1">
    <source>
        <dbReference type="SAM" id="MobiDB-lite"/>
    </source>
</evidence>
<dbReference type="Gene3D" id="3.50.50.60">
    <property type="entry name" value="FAD/NAD(P)-binding domain"/>
    <property type="match status" value="1"/>
</dbReference>
<proteinExistence type="predicted"/>
<keyword evidence="3" id="KW-1185">Reference proteome</keyword>
<reference evidence="2 3" key="1">
    <citation type="submission" date="2016-04" db="EMBL/GenBank/DDBJ databases">
        <title>Draft genome of Fonsecaea erecta CBS 125763.</title>
        <authorList>
            <person name="Weiss V.A."/>
            <person name="Vicente V.A."/>
            <person name="Raittz R.T."/>
            <person name="Moreno L.F."/>
            <person name="De Souza E.M."/>
            <person name="Pedrosa F.O."/>
            <person name="Steffens M.B."/>
            <person name="Faoro H."/>
            <person name="Tadra-Sfeir M.Z."/>
            <person name="Najafzadeh M.J."/>
            <person name="Felipe M.S."/>
            <person name="Teixeira M."/>
            <person name="Sun J."/>
            <person name="Xi L."/>
            <person name="Gomes R."/>
            <person name="De Azevedo C.M."/>
            <person name="Salgado C.G."/>
            <person name="Da Silva M.B."/>
            <person name="Nascimento M.F."/>
            <person name="Queiroz-Telles F."/>
            <person name="Attili D.S."/>
            <person name="Gorbushina A."/>
        </authorList>
    </citation>
    <scope>NUCLEOTIDE SEQUENCE [LARGE SCALE GENOMIC DNA]</scope>
    <source>
        <strain evidence="2 3">CBS 125763</strain>
    </source>
</reference>
<feature type="region of interest" description="Disordered" evidence="1">
    <location>
        <begin position="508"/>
        <end position="544"/>
    </location>
</feature>
<dbReference type="EMBL" id="LVYI01000007">
    <property type="protein sequence ID" value="OAP57203.1"/>
    <property type="molecule type" value="Genomic_DNA"/>
</dbReference>
<dbReference type="PANTHER" id="PTHR38663">
    <property type="match status" value="1"/>
</dbReference>
<organism evidence="2 3">
    <name type="scientific">Fonsecaea erecta</name>
    <dbReference type="NCBI Taxonomy" id="1367422"/>
    <lineage>
        <taxon>Eukaryota</taxon>
        <taxon>Fungi</taxon>
        <taxon>Dikarya</taxon>
        <taxon>Ascomycota</taxon>
        <taxon>Pezizomycotina</taxon>
        <taxon>Eurotiomycetes</taxon>
        <taxon>Chaetothyriomycetidae</taxon>
        <taxon>Chaetothyriales</taxon>
        <taxon>Herpotrichiellaceae</taxon>
        <taxon>Fonsecaea</taxon>
    </lineage>
</organism>
<comment type="caution">
    <text evidence="2">The sequence shown here is derived from an EMBL/GenBank/DDBJ whole genome shotgun (WGS) entry which is preliminary data.</text>
</comment>
<dbReference type="AlphaFoldDB" id="A0A178ZDF5"/>
<dbReference type="STRING" id="1367422.A0A178ZDF5"/>
<name>A0A178ZDF5_9EURO</name>
<dbReference type="SUPFAM" id="SSF51905">
    <property type="entry name" value="FAD/NAD(P)-binding domain"/>
    <property type="match status" value="2"/>
</dbReference>
<protein>
    <submittedName>
        <fullName evidence="2">Uncharacterized protein</fullName>
    </submittedName>
</protein>
<sequence length="560" mass="62430">MVYDVAIIGAGPCGLAVAARLREGTPSALFTDDEHARYWRRFNRRETIENEQKCQRKAATAANSGWKRSDTSPSASATARSIIVLDALSDQWMAAWHERFRRLQIEHLRSPLFFHPDPRDRDSLLAFSHLHGRTAELQEIPNVAGKEISKHRVKKKRQKRVAQHLRIDDRDRIDYFTPSAALFHDFCSDIVDRYDLRNLVVRAKVENVEYGDLGGLTGADGFTLTTDQGAIFSRSVVLAVGPGSRPCIPMDNHLQLNGELGSVCHCFDPAGEHCLPEHVLLKINQGLPTSVVVVGGGLTSAQIADLIIRRGVTKVWLLVRGDYKLKHFDVDLEWVSKVRNQQMAVFWSADSDQERFELLKQARNGGSITPKFDRILKRHVLNDRLVILTHTQIEEGKWCVGSRTWSVTLSPGSENGSLCIDHIIYATGAAPNIEKVPCLRHMLEKCPVRSINGLPVLSGDLMWRDDIPLFLTGGLAGLRLGPGAANLAGARQGAERIAWKIEDLLGKKHTPLPDDQSPSSARASDRPLAEQERKTMAEERSEYTGGFANQFEALTLNVDR</sequence>
<dbReference type="PANTHER" id="PTHR38663:SF1">
    <property type="entry name" value="L-ORNITHINE N(5)-MONOOXYGENASE"/>
    <property type="match status" value="1"/>
</dbReference>
<dbReference type="OrthoDB" id="76038at2759"/>